<dbReference type="InterPro" id="IPR050627">
    <property type="entry name" value="Nitroreductase/BluB"/>
</dbReference>
<dbReference type="Pfam" id="PF00881">
    <property type="entry name" value="Nitroreductase"/>
    <property type="match status" value="1"/>
</dbReference>
<keyword evidence="2" id="KW-0288">FMN</keyword>
<keyword evidence="1" id="KW-0285">Flavoprotein</keyword>
<evidence type="ECO:0000256" key="2">
    <source>
        <dbReference type="ARBA" id="ARBA00022643"/>
    </source>
</evidence>
<gene>
    <name evidence="5" type="ORF">DFR49_2051</name>
</gene>
<dbReference type="EMBL" id="QXDC01000003">
    <property type="protein sequence ID" value="RIA43822.1"/>
    <property type="molecule type" value="Genomic_DNA"/>
</dbReference>
<accession>A0A397P3K4</accession>
<protein>
    <submittedName>
        <fullName evidence="5">Nitroreductase</fullName>
    </submittedName>
</protein>
<evidence type="ECO:0000313" key="6">
    <source>
        <dbReference type="Proteomes" id="UP000266568"/>
    </source>
</evidence>
<name>A0A397P3K4_9SPHN</name>
<dbReference type="RefSeq" id="WP_119035627.1">
    <property type="nucleotide sequence ID" value="NZ_QXDC01000003.1"/>
</dbReference>
<dbReference type="CDD" id="cd02136">
    <property type="entry name" value="PnbA_NfnB-like"/>
    <property type="match status" value="1"/>
</dbReference>
<dbReference type="PANTHER" id="PTHR23026:SF90">
    <property type="entry name" value="IODOTYROSINE DEIODINASE 1"/>
    <property type="match status" value="1"/>
</dbReference>
<feature type="domain" description="Nitroreductase" evidence="4">
    <location>
        <begin position="12"/>
        <end position="195"/>
    </location>
</feature>
<proteinExistence type="predicted"/>
<dbReference type="PANTHER" id="PTHR23026">
    <property type="entry name" value="NADPH NITROREDUCTASE"/>
    <property type="match status" value="1"/>
</dbReference>
<organism evidence="5 6">
    <name type="scientific">Hephaestia caeni</name>
    <dbReference type="NCBI Taxonomy" id="645617"/>
    <lineage>
        <taxon>Bacteria</taxon>
        <taxon>Pseudomonadati</taxon>
        <taxon>Pseudomonadota</taxon>
        <taxon>Alphaproteobacteria</taxon>
        <taxon>Sphingomonadales</taxon>
        <taxon>Sphingomonadaceae</taxon>
        <taxon>Hephaestia</taxon>
    </lineage>
</organism>
<dbReference type="AlphaFoldDB" id="A0A397P3K4"/>
<reference evidence="5 6" key="1">
    <citation type="submission" date="2018-08" db="EMBL/GenBank/DDBJ databases">
        <title>Genomic Encyclopedia of Type Strains, Phase IV (KMG-IV): sequencing the most valuable type-strain genomes for metagenomic binning, comparative biology and taxonomic classification.</title>
        <authorList>
            <person name="Goeker M."/>
        </authorList>
    </citation>
    <scope>NUCLEOTIDE SEQUENCE [LARGE SCALE GENOMIC DNA]</scope>
    <source>
        <strain evidence="5 6">DSM 25527</strain>
    </source>
</reference>
<evidence type="ECO:0000313" key="5">
    <source>
        <dbReference type="EMBL" id="RIA43822.1"/>
    </source>
</evidence>
<dbReference type="SUPFAM" id="SSF55469">
    <property type="entry name" value="FMN-dependent nitroreductase-like"/>
    <property type="match status" value="1"/>
</dbReference>
<evidence type="ECO:0000256" key="3">
    <source>
        <dbReference type="ARBA" id="ARBA00023002"/>
    </source>
</evidence>
<dbReference type="OrthoDB" id="9802510at2"/>
<keyword evidence="3" id="KW-0560">Oxidoreductase</keyword>
<evidence type="ECO:0000256" key="1">
    <source>
        <dbReference type="ARBA" id="ARBA00022630"/>
    </source>
</evidence>
<comment type="caution">
    <text evidence="5">The sequence shown here is derived from an EMBL/GenBank/DDBJ whole genome shotgun (WGS) entry which is preliminary data.</text>
</comment>
<sequence length="221" mass="23793">MTDAATLERLLTTRHSCRAFLPDPVPQPTIDAMLALAQRTASWCNAQPWQVIVASGAATDRFRDALAQPAPPEPDLPFPEGYPDEYRTRRRECGLQLYDAVGVAHGDRAASGAQAARNFVLFDAPHVAIVTSRRELGVYGAVDCGAYVGTFLLAAQAHGVAAIPQAALAARSPTVRAHFAIPDERVIVCGISFGYENRSDPANAFRTRRAPIGDIATIIRD</sequence>
<evidence type="ECO:0000259" key="4">
    <source>
        <dbReference type="Pfam" id="PF00881"/>
    </source>
</evidence>
<dbReference type="InterPro" id="IPR029479">
    <property type="entry name" value="Nitroreductase"/>
</dbReference>
<dbReference type="Gene3D" id="3.40.109.10">
    <property type="entry name" value="NADH Oxidase"/>
    <property type="match status" value="1"/>
</dbReference>
<keyword evidence="6" id="KW-1185">Reference proteome</keyword>
<dbReference type="GO" id="GO:0016491">
    <property type="term" value="F:oxidoreductase activity"/>
    <property type="evidence" value="ECO:0007669"/>
    <property type="project" value="UniProtKB-KW"/>
</dbReference>
<dbReference type="Proteomes" id="UP000266568">
    <property type="component" value="Unassembled WGS sequence"/>
</dbReference>
<dbReference type="InterPro" id="IPR000415">
    <property type="entry name" value="Nitroreductase-like"/>
</dbReference>